<gene>
    <name evidence="8" type="primary">dnaK</name>
    <name evidence="8" type="ORF">GCM10010178_59330</name>
</gene>
<comment type="similarity">
    <text evidence="1 7">Belongs to the heat shock protein 70 family.</text>
</comment>
<dbReference type="InterPro" id="IPR029047">
    <property type="entry name" value="HSP70_peptide-bd_sf"/>
</dbReference>
<evidence type="ECO:0000313" key="9">
    <source>
        <dbReference type="Proteomes" id="UP000649573"/>
    </source>
</evidence>
<dbReference type="SUPFAM" id="SSF100920">
    <property type="entry name" value="Heat shock protein 70kD (HSP70), peptide-binding domain"/>
    <property type="match status" value="1"/>
</dbReference>
<evidence type="ECO:0000256" key="1">
    <source>
        <dbReference type="ARBA" id="ARBA00007381"/>
    </source>
</evidence>
<evidence type="ECO:0000256" key="3">
    <source>
        <dbReference type="ARBA" id="ARBA00022741"/>
    </source>
</evidence>
<comment type="caution">
    <text evidence="8">The sequence shown here is derived from an EMBL/GenBank/DDBJ whole genome shotgun (WGS) entry which is preliminary data.</text>
</comment>
<dbReference type="Proteomes" id="UP000649573">
    <property type="component" value="Unassembled WGS sequence"/>
</dbReference>
<dbReference type="PROSITE" id="PS00297">
    <property type="entry name" value="HSP70_1"/>
    <property type="match status" value="1"/>
</dbReference>
<evidence type="ECO:0000256" key="7">
    <source>
        <dbReference type="RuleBase" id="RU003322"/>
    </source>
</evidence>
<dbReference type="InterPro" id="IPR018181">
    <property type="entry name" value="Heat_shock_70_CS"/>
</dbReference>
<dbReference type="PROSITE" id="PS00329">
    <property type="entry name" value="HSP70_2"/>
    <property type="match status" value="1"/>
</dbReference>
<dbReference type="Gene3D" id="2.60.34.10">
    <property type="entry name" value="Substrate Binding Domain Of DNAk, Chain A, domain 1"/>
    <property type="match status" value="1"/>
</dbReference>
<organism evidence="8 9">
    <name type="scientific">Lentzea flava</name>
    <dbReference type="NCBI Taxonomy" id="103732"/>
    <lineage>
        <taxon>Bacteria</taxon>
        <taxon>Bacillati</taxon>
        <taxon>Actinomycetota</taxon>
        <taxon>Actinomycetes</taxon>
        <taxon>Pseudonocardiales</taxon>
        <taxon>Pseudonocardiaceae</taxon>
        <taxon>Lentzea</taxon>
    </lineage>
</organism>
<dbReference type="CDD" id="cd24029">
    <property type="entry name" value="ASKHA_NBD_HSP70_DnaK_HscA_HscC"/>
    <property type="match status" value="1"/>
</dbReference>
<sequence>MWMTVYGIDLGTTYSCIARIDQAGRPHVIRNVTGEESTPSVVYFETPYNTVVGKEAKNAALRDPGLVVALIKRDMGKRDVRLDFHGQEYSPEGISAFILRDLVRSAHEAGEIVRDVVITVPAYFGVAEREATRTAGEIAGLNVVNVVPEPVAAALYYGVLNAGADRTVLVFDLGGGTFDTTVIKLVGNDVTVVCTDGDHELGGADWDEKLAGLVCERFMAEHPDSDATESEDFLQDVGLLAEDMKKALTSMQRRRQQVHFGGRSALVEITRQEFEQATAELLGRTMDITARTLALAEQRGVTTFDEVLLVGGSTRMPAVAEALRTRFGFAPKVHEPDLAVAKGAALFALAQSLKIGGNDAERLGLSSAAVEAVASRKVTIVTPRAFGVAVVDPEHPEDRKKFLVAHLLDANTPLPAQETQQFQTFDHNQRSIDIEIWEQAGAIASELPEHNKQIGGACIDRLPPLPKDSPVNVTFRMDENGTLHVTAQDLRTNKTAETEIKIGDLTRQDVNAAKDAVARMSRI</sequence>
<dbReference type="PROSITE" id="PS01036">
    <property type="entry name" value="HSP70_3"/>
    <property type="match status" value="1"/>
</dbReference>
<keyword evidence="2" id="KW-0597">Phosphoprotein</keyword>
<dbReference type="Gene3D" id="3.90.640.10">
    <property type="entry name" value="Actin, Chain A, domain 4"/>
    <property type="match status" value="1"/>
</dbReference>
<dbReference type="EMBL" id="BMRE01000032">
    <property type="protein sequence ID" value="GGU59218.1"/>
    <property type="molecule type" value="Genomic_DNA"/>
</dbReference>
<evidence type="ECO:0000256" key="5">
    <source>
        <dbReference type="ARBA" id="ARBA00023016"/>
    </source>
</evidence>
<keyword evidence="5" id="KW-0346">Stress response</keyword>
<evidence type="ECO:0000256" key="6">
    <source>
        <dbReference type="ARBA" id="ARBA00023186"/>
    </source>
</evidence>
<keyword evidence="6" id="KW-0143">Chaperone</keyword>
<dbReference type="PRINTS" id="PR00301">
    <property type="entry name" value="HEATSHOCK70"/>
</dbReference>
<protein>
    <submittedName>
        <fullName evidence="8">Molecular chaperone DnaK</fullName>
    </submittedName>
</protein>
<keyword evidence="9" id="KW-1185">Reference proteome</keyword>
<evidence type="ECO:0000313" key="8">
    <source>
        <dbReference type="EMBL" id="GGU59218.1"/>
    </source>
</evidence>
<dbReference type="Gene3D" id="3.30.420.40">
    <property type="match status" value="2"/>
</dbReference>
<evidence type="ECO:0000256" key="2">
    <source>
        <dbReference type="ARBA" id="ARBA00022553"/>
    </source>
</evidence>
<accession>A0ABQ2UXR4</accession>
<keyword evidence="3 7" id="KW-0547">Nucleotide-binding</keyword>
<reference evidence="9" key="1">
    <citation type="journal article" date="2019" name="Int. J. Syst. Evol. Microbiol.">
        <title>The Global Catalogue of Microorganisms (GCM) 10K type strain sequencing project: providing services to taxonomists for standard genome sequencing and annotation.</title>
        <authorList>
            <consortium name="The Broad Institute Genomics Platform"/>
            <consortium name="The Broad Institute Genome Sequencing Center for Infectious Disease"/>
            <person name="Wu L."/>
            <person name="Ma J."/>
        </authorList>
    </citation>
    <scope>NUCLEOTIDE SEQUENCE [LARGE SCALE GENOMIC DNA]</scope>
    <source>
        <strain evidence="9">JCM 3296</strain>
    </source>
</reference>
<evidence type="ECO:0000256" key="4">
    <source>
        <dbReference type="ARBA" id="ARBA00022840"/>
    </source>
</evidence>
<dbReference type="PANTHER" id="PTHR19375">
    <property type="entry name" value="HEAT SHOCK PROTEIN 70KDA"/>
    <property type="match status" value="1"/>
</dbReference>
<dbReference type="Pfam" id="PF00012">
    <property type="entry name" value="HSP70"/>
    <property type="match status" value="1"/>
</dbReference>
<proteinExistence type="inferred from homology"/>
<dbReference type="SUPFAM" id="SSF53067">
    <property type="entry name" value="Actin-like ATPase domain"/>
    <property type="match status" value="2"/>
</dbReference>
<dbReference type="InterPro" id="IPR043129">
    <property type="entry name" value="ATPase_NBD"/>
</dbReference>
<dbReference type="InterPro" id="IPR013126">
    <property type="entry name" value="Hsp_70_fam"/>
</dbReference>
<keyword evidence="4 7" id="KW-0067">ATP-binding</keyword>
<name>A0ABQ2UXR4_9PSEU</name>